<dbReference type="Gene3D" id="1.20.272.10">
    <property type="match status" value="1"/>
</dbReference>
<keyword evidence="1" id="KW-0808">Transferase</keyword>
<dbReference type="NCBIfam" id="TIGR01128">
    <property type="entry name" value="holA"/>
    <property type="match status" value="1"/>
</dbReference>
<dbReference type="Gene3D" id="1.10.8.60">
    <property type="match status" value="1"/>
</dbReference>
<keyword evidence="3" id="KW-0235">DNA replication</keyword>
<dbReference type="SUPFAM" id="SSF52540">
    <property type="entry name" value="P-loop containing nucleoside triphosphate hydrolases"/>
    <property type="match status" value="1"/>
</dbReference>
<dbReference type="Proteomes" id="UP000593719">
    <property type="component" value="Chromosome"/>
</dbReference>
<dbReference type="RefSeq" id="WP_193150259.1">
    <property type="nucleotide sequence ID" value="NZ_CP041235.1"/>
</dbReference>
<dbReference type="AlphaFoldDB" id="A0A7M1B2Z0"/>
<evidence type="ECO:0000256" key="1">
    <source>
        <dbReference type="ARBA" id="ARBA00022679"/>
    </source>
</evidence>
<keyword evidence="2" id="KW-0548">Nucleotidyltransferase</keyword>
<sequence length="322" mass="37175">MYKNEFDKHIQNKSISNSFIFFGESTFLIDMYTKMLTNIEEANILSYYHDEYDFNSAKAHLSQGSLFGDRNILVIKSEKKIPKKELDLFLSLCDKNRENIFVYAYYGSDHKTYNNKKAFAKTNVMSVRFFHPKEYEAQNIIYALAQEKHVNIDKFTISHLLKIHNGDVALASNEIEKFRVYDRTITTKDVDNLVYGLASINLDDFITKLLDKKDFRPDLLNILEHGEDEIRIITAITAYLTQLYMFNIYIRINGAPNALEILGYPAPSFVVEQKASAAIKIKPQTYSKLHELLLNSELQMKSSSGDKSAILFSSLIRLQKLL</sequence>
<dbReference type="InterPro" id="IPR005790">
    <property type="entry name" value="DNA_polIII_delta"/>
</dbReference>
<keyword evidence="6" id="KW-1185">Reference proteome</keyword>
<dbReference type="EMBL" id="CP041235">
    <property type="protein sequence ID" value="QOP44091.1"/>
    <property type="molecule type" value="Genomic_DNA"/>
</dbReference>
<reference evidence="5 6" key="1">
    <citation type="submission" date="2019-06" db="EMBL/GenBank/DDBJ databases">
        <title>Sulfurimonas gotlandica sp. nov., a chemoautotrophic and psychrotolerant epsilonproteobacterium isolated from a pelagic redoxcline, and an emended description of the genus Sulfurimonas.</title>
        <authorList>
            <person name="Wang S."/>
            <person name="Jiang L."/>
            <person name="Shao Z."/>
        </authorList>
    </citation>
    <scope>NUCLEOTIDE SEQUENCE [LARGE SCALE GENOMIC DNA]</scope>
    <source>
        <strain evidence="5 6">S2-6</strain>
    </source>
</reference>
<evidence type="ECO:0000256" key="4">
    <source>
        <dbReference type="ARBA" id="ARBA00022932"/>
    </source>
</evidence>
<evidence type="ECO:0000256" key="2">
    <source>
        <dbReference type="ARBA" id="ARBA00022695"/>
    </source>
</evidence>
<name>A0A7M1B2Z0_9BACT</name>
<dbReference type="PANTHER" id="PTHR34388">
    <property type="entry name" value="DNA POLYMERASE III SUBUNIT DELTA"/>
    <property type="match status" value="1"/>
</dbReference>
<dbReference type="GO" id="GO:0006261">
    <property type="term" value="P:DNA-templated DNA replication"/>
    <property type="evidence" value="ECO:0007669"/>
    <property type="project" value="TreeGrafter"/>
</dbReference>
<accession>A0A7M1B2Z0</accession>
<dbReference type="NCBIfam" id="NF006302">
    <property type="entry name" value="PRK08487.1-5"/>
    <property type="match status" value="1"/>
</dbReference>
<evidence type="ECO:0000313" key="6">
    <source>
        <dbReference type="Proteomes" id="UP000593719"/>
    </source>
</evidence>
<dbReference type="KEGG" id="ssei:FJR45_09110"/>
<dbReference type="InterPro" id="IPR027417">
    <property type="entry name" value="P-loop_NTPase"/>
</dbReference>
<dbReference type="GO" id="GO:0009360">
    <property type="term" value="C:DNA polymerase III complex"/>
    <property type="evidence" value="ECO:0007669"/>
    <property type="project" value="TreeGrafter"/>
</dbReference>
<evidence type="ECO:0000313" key="5">
    <source>
        <dbReference type="EMBL" id="QOP44091.1"/>
    </source>
</evidence>
<dbReference type="Gene3D" id="3.40.50.300">
    <property type="entry name" value="P-loop containing nucleotide triphosphate hydrolases"/>
    <property type="match status" value="1"/>
</dbReference>
<dbReference type="GO" id="GO:0003887">
    <property type="term" value="F:DNA-directed DNA polymerase activity"/>
    <property type="evidence" value="ECO:0007669"/>
    <property type="project" value="UniProtKB-KW"/>
</dbReference>
<dbReference type="PANTHER" id="PTHR34388:SF1">
    <property type="entry name" value="DNA POLYMERASE III SUBUNIT DELTA"/>
    <property type="match status" value="1"/>
</dbReference>
<protein>
    <submittedName>
        <fullName evidence="5">DNA polymerase III subunit delta</fullName>
    </submittedName>
</protein>
<dbReference type="GO" id="GO:0003677">
    <property type="term" value="F:DNA binding"/>
    <property type="evidence" value="ECO:0007669"/>
    <property type="project" value="InterPro"/>
</dbReference>
<proteinExistence type="predicted"/>
<keyword evidence="4" id="KW-0239">DNA-directed DNA polymerase</keyword>
<evidence type="ECO:0000256" key="3">
    <source>
        <dbReference type="ARBA" id="ARBA00022705"/>
    </source>
</evidence>
<gene>
    <name evidence="5" type="ORF">FJR45_09110</name>
</gene>
<organism evidence="5 6">
    <name type="scientific">Sulfurimonas sediminis</name>
    <dbReference type="NCBI Taxonomy" id="2590020"/>
    <lineage>
        <taxon>Bacteria</taxon>
        <taxon>Pseudomonadati</taxon>
        <taxon>Campylobacterota</taxon>
        <taxon>Epsilonproteobacteria</taxon>
        <taxon>Campylobacterales</taxon>
        <taxon>Sulfurimonadaceae</taxon>
        <taxon>Sulfurimonas</taxon>
    </lineage>
</organism>